<dbReference type="OrthoDB" id="2409698at2759"/>
<feature type="region of interest" description="Disordered" evidence="1">
    <location>
        <begin position="97"/>
        <end position="125"/>
    </location>
</feature>
<dbReference type="EMBL" id="QKWP01000855">
    <property type="protein sequence ID" value="RIB14184.1"/>
    <property type="molecule type" value="Genomic_DNA"/>
</dbReference>
<sequence>MARVNQTNTTPELILKFRENNMYTTEKMKPYSEFEDEFKRIQSKHNDEHKELENKHDNERKELKQRHDNEFEKLKNKQYQEIKKVFSNLFCRQNRHPFRKQDTKRSARPSIYPALSGSSGEQQNLNLFPTTTYLNIPDPSRKPTTEPPSQYLSCHSSSEVNLNLEEWLNNDSNDCTFGDPPVFNEMRYPDNSLFYCLNPSYTYYHDNSTLTRDDQENSTKCQYNNSEMTNANYGFYLDRMDS</sequence>
<evidence type="ECO:0000256" key="1">
    <source>
        <dbReference type="SAM" id="MobiDB-lite"/>
    </source>
</evidence>
<feature type="compositionally biased region" description="Polar residues" evidence="1">
    <location>
        <begin position="116"/>
        <end position="125"/>
    </location>
</feature>
<evidence type="ECO:0000313" key="2">
    <source>
        <dbReference type="EMBL" id="RIB14184.1"/>
    </source>
</evidence>
<protein>
    <submittedName>
        <fullName evidence="2">Uncharacterized protein</fullName>
    </submittedName>
</protein>
<dbReference type="Proteomes" id="UP000266673">
    <property type="component" value="Unassembled WGS sequence"/>
</dbReference>
<organism evidence="2 3">
    <name type="scientific">Gigaspora rosea</name>
    <dbReference type="NCBI Taxonomy" id="44941"/>
    <lineage>
        <taxon>Eukaryota</taxon>
        <taxon>Fungi</taxon>
        <taxon>Fungi incertae sedis</taxon>
        <taxon>Mucoromycota</taxon>
        <taxon>Glomeromycotina</taxon>
        <taxon>Glomeromycetes</taxon>
        <taxon>Diversisporales</taxon>
        <taxon>Gigasporaceae</taxon>
        <taxon>Gigaspora</taxon>
    </lineage>
</organism>
<keyword evidence="3" id="KW-1185">Reference proteome</keyword>
<accession>A0A397UVB5</accession>
<feature type="region of interest" description="Disordered" evidence="1">
    <location>
        <begin position="40"/>
        <end position="62"/>
    </location>
</feature>
<proteinExistence type="predicted"/>
<reference evidence="2 3" key="1">
    <citation type="submission" date="2018-06" db="EMBL/GenBank/DDBJ databases">
        <title>Comparative genomics reveals the genomic features of Rhizophagus irregularis, R. cerebriforme, R. diaphanum and Gigaspora rosea, and their symbiotic lifestyle signature.</title>
        <authorList>
            <person name="Morin E."/>
            <person name="San Clemente H."/>
            <person name="Chen E.C.H."/>
            <person name="De La Providencia I."/>
            <person name="Hainaut M."/>
            <person name="Kuo A."/>
            <person name="Kohler A."/>
            <person name="Murat C."/>
            <person name="Tang N."/>
            <person name="Roy S."/>
            <person name="Loubradou J."/>
            <person name="Henrissat B."/>
            <person name="Grigoriev I.V."/>
            <person name="Corradi N."/>
            <person name="Roux C."/>
            <person name="Martin F.M."/>
        </authorList>
    </citation>
    <scope>NUCLEOTIDE SEQUENCE [LARGE SCALE GENOMIC DNA]</scope>
    <source>
        <strain evidence="2 3">DAOM 194757</strain>
    </source>
</reference>
<dbReference type="SUPFAM" id="SSF69989">
    <property type="entry name" value="C-terminal domain of PLC-beta"/>
    <property type="match status" value="1"/>
</dbReference>
<dbReference type="AlphaFoldDB" id="A0A397UVB5"/>
<gene>
    <name evidence="2" type="ORF">C2G38_2040397</name>
</gene>
<evidence type="ECO:0000313" key="3">
    <source>
        <dbReference type="Proteomes" id="UP000266673"/>
    </source>
</evidence>
<name>A0A397UVB5_9GLOM</name>
<comment type="caution">
    <text evidence="2">The sequence shown here is derived from an EMBL/GenBank/DDBJ whole genome shotgun (WGS) entry which is preliminary data.</text>
</comment>